<comment type="caution">
    <text evidence="1">The sequence shown here is derived from an EMBL/GenBank/DDBJ whole genome shotgun (WGS) entry which is preliminary data.</text>
</comment>
<keyword evidence="2" id="KW-1185">Reference proteome</keyword>
<evidence type="ECO:0008006" key="3">
    <source>
        <dbReference type="Google" id="ProtNLM"/>
    </source>
</evidence>
<accession>A0ABT3J871</accession>
<name>A0ABT3J871_9RHOB</name>
<organism evidence="1 2">
    <name type="scientific">Defluviimonas salinarum</name>
    <dbReference type="NCBI Taxonomy" id="2992147"/>
    <lineage>
        <taxon>Bacteria</taxon>
        <taxon>Pseudomonadati</taxon>
        <taxon>Pseudomonadota</taxon>
        <taxon>Alphaproteobacteria</taxon>
        <taxon>Rhodobacterales</taxon>
        <taxon>Paracoccaceae</taxon>
        <taxon>Albidovulum</taxon>
    </lineage>
</organism>
<dbReference type="RefSeq" id="WP_264773023.1">
    <property type="nucleotide sequence ID" value="NZ_JAPDOG010000021.1"/>
</dbReference>
<dbReference type="EMBL" id="JAPDOG010000021">
    <property type="protein sequence ID" value="MCW3783579.1"/>
    <property type="molecule type" value="Genomic_DNA"/>
</dbReference>
<evidence type="ECO:0000313" key="1">
    <source>
        <dbReference type="EMBL" id="MCW3783579.1"/>
    </source>
</evidence>
<protein>
    <recommendedName>
        <fullName evidence="3">Transcriptional regulator, AbiEi antitoxin, Type IV TA system</fullName>
    </recommendedName>
</protein>
<proteinExistence type="predicted"/>
<gene>
    <name evidence="1" type="ORF">OM960_18730</name>
</gene>
<dbReference type="InterPro" id="IPR059220">
    <property type="entry name" value="AbiEi"/>
</dbReference>
<evidence type="ECO:0000313" key="2">
    <source>
        <dbReference type="Proteomes" id="UP001207582"/>
    </source>
</evidence>
<sequence length="186" mass="21038">MKLTDLHKTLDSWDRRNRRVFTIGDLRTMFPEGSDDAFHVRLRKLAAEKDSVIGRAARGVYFYSLTRNPVANLIEEVARALRRGHHTYVSLESALSEHGLISQIPVGRLTLMTTGRSGEFETPWGVIEFTHTDRNPKDFVDDLQDVGRPLRIAGPGRAITDLRRVGRNTHLICLEADEEALDAPFC</sequence>
<dbReference type="Proteomes" id="UP001207582">
    <property type="component" value="Unassembled WGS sequence"/>
</dbReference>
<reference evidence="1 2" key="1">
    <citation type="submission" date="2022-10" db="EMBL/GenBank/DDBJ databases">
        <title>Defluviimonas sp. CAU 1641 isolated from mud.</title>
        <authorList>
            <person name="Kim W."/>
        </authorList>
    </citation>
    <scope>NUCLEOTIDE SEQUENCE [LARGE SCALE GENOMIC DNA]</scope>
    <source>
        <strain evidence="1 2">CAU 1641</strain>
    </source>
</reference>
<dbReference type="NCBIfam" id="NF047376">
    <property type="entry name" value="TAA_AbiEi"/>
    <property type="match status" value="1"/>
</dbReference>